<gene>
    <name evidence="1" type="primary">WBGene00279117</name>
</gene>
<dbReference type="PANTHER" id="PTHR22943">
    <property type="entry name" value="7-TRANSMEMBRANE DOMAIN RECEPTOR C.ELEGANS"/>
    <property type="match status" value="1"/>
</dbReference>
<dbReference type="PANTHER" id="PTHR22943:SF248">
    <property type="entry name" value="SEVEN TM RECEPTOR"/>
    <property type="match status" value="1"/>
</dbReference>
<name>A0A2A6C2Y3_PRIPA</name>
<reference evidence="2" key="1">
    <citation type="journal article" date="2008" name="Nat. Genet.">
        <title>The Pristionchus pacificus genome provides a unique perspective on nematode lifestyle and parasitism.</title>
        <authorList>
            <person name="Dieterich C."/>
            <person name="Clifton S.W."/>
            <person name="Schuster L.N."/>
            <person name="Chinwalla A."/>
            <person name="Delehaunty K."/>
            <person name="Dinkelacker I."/>
            <person name="Fulton L."/>
            <person name="Fulton R."/>
            <person name="Godfrey J."/>
            <person name="Minx P."/>
            <person name="Mitreva M."/>
            <person name="Roeseler W."/>
            <person name="Tian H."/>
            <person name="Witte H."/>
            <person name="Yang S.P."/>
            <person name="Wilson R.K."/>
            <person name="Sommer R.J."/>
        </authorList>
    </citation>
    <scope>NUCLEOTIDE SEQUENCE [LARGE SCALE GENOMIC DNA]</scope>
    <source>
        <strain evidence="2">PS312</strain>
    </source>
</reference>
<keyword evidence="2" id="KW-1185">Reference proteome</keyword>
<proteinExistence type="predicted"/>
<protein>
    <submittedName>
        <fullName evidence="1">G protein-coupled receptor</fullName>
    </submittedName>
</protein>
<accession>A0A8R1UWR5</accession>
<dbReference type="Pfam" id="PF10326">
    <property type="entry name" value="7TM_GPCR_Str"/>
    <property type="match status" value="1"/>
</dbReference>
<dbReference type="InterPro" id="IPR019428">
    <property type="entry name" value="7TM_GPCR_serpentine_rcpt_Str"/>
</dbReference>
<sequence>TWQYPLMHGSTTTHSSPSFLRRRLTYQCFPMDFFCMFYSRQLTQVSDHIDTFWPYLQSVMMMMAVSFAHALILPTVHMTNCGVYFFSRHDEIIIGGRSYDTFFCLIFIVTFFQTFLILAYHFVYRCVTATSVHAPPEILEFYNIVLRNANKGYAVIALRQPDASTGWMVWHIPSVIGALILGGVFSATACVVAYCISRMNGLFKSSKVCFTAKTRKMQLDLFRALLIQTTVPVILPYVPVTIILVPWISLGAFGNVLFSITTIFPCIDAFFVLFFIARFRVSVTKLFRR</sequence>
<evidence type="ECO:0000313" key="2">
    <source>
        <dbReference type="Proteomes" id="UP000005239"/>
    </source>
</evidence>
<dbReference type="EnsemblMetazoa" id="PPA40748.1">
    <property type="protein sequence ID" value="PPA40748.1"/>
    <property type="gene ID" value="WBGene00279117"/>
</dbReference>
<reference evidence="1" key="2">
    <citation type="submission" date="2022-06" db="UniProtKB">
        <authorList>
            <consortium name="EnsemblMetazoa"/>
        </authorList>
    </citation>
    <scope>IDENTIFICATION</scope>
    <source>
        <strain evidence="1">PS312</strain>
    </source>
</reference>
<organism evidence="1 2">
    <name type="scientific">Pristionchus pacificus</name>
    <name type="common">Parasitic nematode worm</name>
    <dbReference type="NCBI Taxonomy" id="54126"/>
    <lineage>
        <taxon>Eukaryota</taxon>
        <taxon>Metazoa</taxon>
        <taxon>Ecdysozoa</taxon>
        <taxon>Nematoda</taxon>
        <taxon>Chromadorea</taxon>
        <taxon>Rhabditida</taxon>
        <taxon>Rhabditina</taxon>
        <taxon>Diplogasteromorpha</taxon>
        <taxon>Diplogasteroidea</taxon>
        <taxon>Neodiplogasteridae</taxon>
        <taxon>Pristionchus</taxon>
    </lineage>
</organism>
<dbReference type="OrthoDB" id="5809195at2759"/>
<evidence type="ECO:0000313" key="1">
    <source>
        <dbReference type="EnsemblMetazoa" id="PPA40748.1"/>
    </source>
</evidence>
<dbReference type="Proteomes" id="UP000005239">
    <property type="component" value="Unassembled WGS sequence"/>
</dbReference>
<accession>A0A2A6C2Y3</accession>
<dbReference type="AlphaFoldDB" id="A0A2A6C2Y3"/>